<proteinExistence type="predicted"/>
<organism evidence="1 2">
    <name type="scientific">Lonepinella koalarum</name>
    <dbReference type="NCBI Taxonomy" id="53417"/>
    <lineage>
        <taxon>Bacteria</taxon>
        <taxon>Pseudomonadati</taxon>
        <taxon>Pseudomonadota</taxon>
        <taxon>Gammaproteobacteria</taxon>
        <taxon>Pasteurellales</taxon>
        <taxon>Pasteurellaceae</taxon>
        <taxon>Lonepinella</taxon>
    </lineage>
</organism>
<sequence>MFIGNLTNLDYARGLPKVIIDVCEHLKTLNLAELENGRHDLTDDIYMNVMSPETGASDSKKVELHHDYIDVQLLIEGAENIEYGIATPDLSLYEEYHADDDYQLTASEFADKNTILMRPNMFVVFLPYEPHKPCVNVDGKVAKLKKLVVKVPVKLL</sequence>
<dbReference type="PANTHER" id="PTHR34986:SF5">
    <property type="entry name" value="N-ACETYLNEURAMINATE ANOMERASE NANQ"/>
    <property type="match status" value="1"/>
</dbReference>
<dbReference type="GO" id="GO:0005829">
    <property type="term" value="C:cytosol"/>
    <property type="evidence" value="ECO:0007669"/>
    <property type="project" value="TreeGrafter"/>
</dbReference>
<dbReference type="InterPro" id="IPR004375">
    <property type="entry name" value="NanQ/TabA/YiaL"/>
</dbReference>
<protein>
    <submittedName>
        <fullName evidence="1">YhcH/YjgK/YiaL family protein</fullName>
    </submittedName>
</protein>
<evidence type="ECO:0000313" key="2">
    <source>
        <dbReference type="Proteomes" id="UP000295496"/>
    </source>
</evidence>
<dbReference type="InterPro" id="IPR037012">
    <property type="entry name" value="NanQ/TabA/YiaL_sf"/>
</dbReference>
<dbReference type="PANTHER" id="PTHR34986">
    <property type="entry name" value="EVOLVED BETA-GALACTOSIDASE SUBUNIT BETA"/>
    <property type="match status" value="1"/>
</dbReference>
<dbReference type="Proteomes" id="UP000295496">
    <property type="component" value="Unassembled WGS sequence"/>
</dbReference>
<dbReference type="AlphaFoldDB" id="A0A4R1KSC8"/>
<dbReference type="NCBIfam" id="NF040884">
    <property type="entry name" value="acetylneur_anom"/>
    <property type="match status" value="1"/>
</dbReference>
<gene>
    <name evidence="1" type="ORF">EV692_2046</name>
</gene>
<dbReference type="Gene3D" id="2.60.120.370">
    <property type="entry name" value="YhcH/YjgK/YiaL"/>
    <property type="match status" value="1"/>
</dbReference>
<dbReference type="InterPro" id="IPR049827">
    <property type="entry name" value="NanQ"/>
</dbReference>
<dbReference type="NCBIfam" id="TIGR00022">
    <property type="entry name" value="YhcH/YjgK/YiaL family protein"/>
    <property type="match status" value="1"/>
</dbReference>
<dbReference type="RefSeq" id="WP_132302620.1">
    <property type="nucleotide sequence ID" value="NZ_CP170642.1"/>
</dbReference>
<reference evidence="1 2" key="1">
    <citation type="submission" date="2019-03" db="EMBL/GenBank/DDBJ databases">
        <title>Genomic Encyclopedia of Type Strains, Phase IV (KMG-IV): sequencing the most valuable type-strain genomes for metagenomic binning, comparative biology and taxonomic classification.</title>
        <authorList>
            <person name="Goeker M."/>
        </authorList>
    </citation>
    <scope>NUCLEOTIDE SEQUENCE [LARGE SCALE GENOMIC DNA]</scope>
    <source>
        <strain evidence="1 2">DSM 10053</strain>
    </source>
</reference>
<comment type="caution">
    <text evidence="1">The sequence shown here is derived from an EMBL/GenBank/DDBJ whole genome shotgun (WGS) entry which is preliminary data.</text>
</comment>
<keyword evidence="2" id="KW-1185">Reference proteome</keyword>
<evidence type="ECO:0000313" key="1">
    <source>
        <dbReference type="EMBL" id="TCK67139.1"/>
    </source>
</evidence>
<dbReference type="SUPFAM" id="SSF51197">
    <property type="entry name" value="Clavaminate synthase-like"/>
    <property type="match status" value="1"/>
</dbReference>
<accession>A0A4R1KSC8</accession>
<name>A0A4R1KSC8_9PAST</name>
<dbReference type="EMBL" id="SMGJ01000007">
    <property type="protein sequence ID" value="TCK67139.1"/>
    <property type="molecule type" value="Genomic_DNA"/>
</dbReference>
<dbReference type="Pfam" id="PF04074">
    <property type="entry name" value="DUF386"/>
    <property type="match status" value="1"/>
</dbReference>